<reference evidence="10" key="1">
    <citation type="submission" date="2024-05" db="EMBL/GenBank/DDBJ databases">
        <title>Planctomycetes of the genus Singulisphaera possess chitinolytic capabilities.</title>
        <authorList>
            <person name="Ivanova A."/>
        </authorList>
    </citation>
    <scope>NUCLEOTIDE SEQUENCE</scope>
    <source>
        <strain evidence="10">Ch08T</strain>
    </source>
</reference>
<feature type="transmembrane region" description="Helical" evidence="8">
    <location>
        <begin position="516"/>
        <end position="537"/>
    </location>
</feature>
<keyword evidence="8" id="KW-1133">Transmembrane helix</keyword>
<evidence type="ECO:0000256" key="6">
    <source>
        <dbReference type="SAM" id="Coils"/>
    </source>
</evidence>
<keyword evidence="3 10" id="KW-0418">Kinase</keyword>
<feature type="transmembrane region" description="Helical" evidence="8">
    <location>
        <begin position="549"/>
        <end position="572"/>
    </location>
</feature>
<dbReference type="Gene3D" id="3.30.200.20">
    <property type="entry name" value="Phosphorylase Kinase, domain 1"/>
    <property type="match status" value="1"/>
</dbReference>
<dbReference type="SUPFAM" id="SSF56112">
    <property type="entry name" value="Protein kinase-like (PK-like)"/>
    <property type="match status" value="1"/>
</dbReference>
<evidence type="ECO:0000256" key="2">
    <source>
        <dbReference type="ARBA" id="ARBA00022741"/>
    </source>
</evidence>
<dbReference type="GO" id="GO:0005524">
    <property type="term" value="F:ATP binding"/>
    <property type="evidence" value="ECO:0007669"/>
    <property type="project" value="UniProtKB-UniRule"/>
</dbReference>
<feature type="transmembrane region" description="Helical" evidence="8">
    <location>
        <begin position="492"/>
        <end position="510"/>
    </location>
</feature>
<dbReference type="InterPro" id="IPR011009">
    <property type="entry name" value="Kinase-like_dom_sf"/>
</dbReference>
<feature type="transmembrane region" description="Helical" evidence="8">
    <location>
        <begin position="932"/>
        <end position="950"/>
    </location>
</feature>
<dbReference type="PROSITE" id="PS00108">
    <property type="entry name" value="PROTEIN_KINASE_ST"/>
    <property type="match status" value="1"/>
</dbReference>
<evidence type="ECO:0000256" key="5">
    <source>
        <dbReference type="PROSITE-ProRule" id="PRU10141"/>
    </source>
</evidence>
<keyword evidence="4 5" id="KW-0067">ATP-binding</keyword>
<evidence type="ECO:0000313" key="10">
    <source>
        <dbReference type="EMBL" id="XBH07950.1"/>
    </source>
</evidence>
<dbReference type="Gene3D" id="1.10.510.10">
    <property type="entry name" value="Transferase(Phosphotransferase) domain 1"/>
    <property type="match status" value="1"/>
</dbReference>
<feature type="domain" description="Protein kinase" evidence="9">
    <location>
        <begin position="167"/>
        <end position="455"/>
    </location>
</feature>
<dbReference type="PROSITE" id="PS00107">
    <property type="entry name" value="PROTEIN_KINASE_ATP"/>
    <property type="match status" value="1"/>
</dbReference>
<sequence length="954" mass="102873">MAIQCPSCDHALGLKAAKPGRYTTKCPKCAQKLLLLIPADPDASPTVSAVRTDPATKASADPVPAVAPTLPPAAGIQATSPDATSAATGAWSPPQATEMATAADDAGGETRPNGFWATDVPTAPPNPNAAKNSEELGFVLGTAADPASPGLSAAAKPGGIPSVLGGYQVIRELGRGGMGAVYLAKQISLNRNVALKVMKPEWADNPTFVSRFTREAYAAAQLVHHNVVQIYDFGQDRGTNFFSMEFVQGQTLSQLVKTQKKLDPEAAVGFILQAARGLKYAHDQGMIHRDIKPDNLLLNDQGVVKVADLGLVKTPALAEAEEAREANTAVVAAPRGAISLASSSGQITLVNSAMGTPAFMAPEQAKDAASVDLRADIYSLGCTLYDLVTGRPPFEGKTAIELITKHQTETIIPPEAIVKRVPKALSDIILKMVAKKPEDRYSYLGDVIKVLEGYLGLPTTGVFSPREEHANLLAESVEAFNKAPSARLRPKLILGGFAACLLVVIAATLARQPFLATGFLGLGLMTALAYFIVSGVIQKKTLFLKTQQLLLGSGLFEWLMVLAGLVLFATVLVVFHLVFAWIAFGVVAAMIAIGFHIAFDKKVEAERREPIERTEDMLKSMRLHGLDEDALRQFVCKYSGERWEEFYESLFGYEAKMVARDQWGRAEQGRLRSRFGAWRDPLVRWIDAKQQSRREARERKLLQKIEEKGLEARGVNLMTARRQARRAAEAMVMMAAELKEAERLPHAVRGERIAIGQALRDAAAKPEMVLHEREQGLIDPRTDGPLNLILGPGPRFLAGAVLLTGCLFWMHQNNLLTKEKLEEAKVTAQQLSEKAQAVANEAVKSNDVSVLKDAHKTFAQVDLPKVPEKTRPLSLPMVPQRFTALFHSFSPGVAGLILLFSSFFRGVKIGLFAIPGAAIALFGPQFLPGMSAGISSGLGLLLGALGALFGRTRY</sequence>
<evidence type="ECO:0000256" key="7">
    <source>
        <dbReference type="SAM" id="MobiDB-lite"/>
    </source>
</evidence>
<feature type="region of interest" description="Disordered" evidence="7">
    <location>
        <begin position="46"/>
        <end position="67"/>
    </location>
</feature>
<keyword evidence="6" id="KW-0175">Coiled coil</keyword>
<dbReference type="PANTHER" id="PTHR43289:SF6">
    <property type="entry name" value="SERINE_THREONINE-PROTEIN KINASE NEKL-3"/>
    <property type="match status" value="1"/>
</dbReference>
<organism evidence="10">
    <name type="scientific">Singulisphaera sp. Ch08</name>
    <dbReference type="NCBI Taxonomy" id="3120278"/>
    <lineage>
        <taxon>Bacteria</taxon>
        <taxon>Pseudomonadati</taxon>
        <taxon>Planctomycetota</taxon>
        <taxon>Planctomycetia</taxon>
        <taxon>Isosphaerales</taxon>
        <taxon>Isosphaeraceae</taxon>
        <taxon>Singulisphaera</taxon>
    </lineage>
</organism>
<dbReference type="InterPro" id="IPR008271">
    <property type="entry name" value="Ser/Thr_kinase_AS"/>
</dbReference>
<keyword evidence="1" id="KW-0808">Transferase</keyword>
<evidence type="ECO:0000256" key="1">
    <source>
        <dbReference type="ARBA" id="ARBA00022679"/>
    </source>
</evidence>
<dbReference type="RefSeq" id="WP_406700786.1">
    <property type="nucleotide sequence ID" value="NZ_CP155447.1"/>
</dbReference>
<keyword evidence="2 5" id="KW-0547">Nucleotide-binding</keyword>
<keyword evidence="8" id="KW-0812">Transmembrane</keyword>
<dbReference type="PROSITE" id="PS50011">
    <property type="entry name" value="PROTEIN_KINASE_DOM"/>
    <property type="match status" value="1"/>
</dbReference>
<evidence type="ECO:0000256" key="8">
    <source>
        <dbReference type="SAM" id="Phobius"/>
    </source>
</evidence>
<keyword evidence="8" id="KW-0472">Membrane</keyword>
<dbReference type="EMBL" id="CP155447">
    <property type="protein sequence ID" value="XBH07950.1"/>
    <property type="molecule type" value="Genomic_DNA"/>
</dbReference>
<feature type="coiled-coil region" evidence="6">
    <location>
        <begin position="688"/>
        <end position="744"/>
    </location>
</feature>
<dbReference type="GO" id="GO:0004674">
    <property type="term" value="F:protein serine/threonine kinase activity"/>
    <property type="evidence" value="ECO:0007669"/>
    <property type="project" value="TreeGrafter"/>
</dbReference>
<dbReference type="InterPro" id="IPR000719">
    <property type="entry name" value="Prot_kinase_dom"/>
</dbReference>
<feature type="transmembrane region" description="Helical" evidence="8">
    <location>
        <begin position="578"/>
        <end position="599"/>
    </location>
</feature>
<name>A0AAU7CS94_9BACT</name>
<protein>
    <submittedName>
        <fullName evidence="10">Protein kinase</fullName>
    </submittedName>
</protein>
<dbReference type="Pfam" id="PF00069">
    <property type="entry name" value="Pkinase"/>
    <property type="match status" value="1"/>
</dbReference>
<proteinExistence type="predicted"/>
<feature type="transmembrane region" description="Helical" evidence="8">
    <location>
        <begin position="882"/>
        <end position="900"/>
    </location>
</feature>
<feature type="binding site" evidence="5">
    <location>
        <position position="196"/>
    </location>
    <ligand>
        <name>ATP</name>
        <dbReference type="ChEBI" id="CHEBI:30616"/>
    </ligand>
</feature>
<dbReference type="PANTHER" id="PTHR43289">
    <property type="entry name" value="MITOGEN-ACTIVATED PROTEIN KINASE KINASE KINASE 20-RELATED"/>
    <property type="match status" value="1"/>
</dbReference>
<evidence type="ECO:0000256" key="4">
    <source>
        <dbReference type="ARBA" id="ARBA00022840"/>
    </source>
</evidence>
<gene>
    <name evidence="10" type="ORF">V5E97_18530</name>
</gene>
<dbReference type="CDD" id="cd14014">
    <property type="entry name" value="STKc_PknB_like"/>
    <property type="match status" value="1"/>
</dbReference>
<feature type="coiled-coil region" evidence="6">
    <location>
        <begin position="814"/>
        <end position="841"/>
    </location>
</feature>
<dbReference type="AlphaFoldDB" id="A0AAU7CS94"/>
<evidence type="ECO:0000259" key="9">
    <source>
        <dbReference type="PROSITE" id="PS50011"/>
    </source>
</evidence>
<accession>A0AAU7CS94</accession>
<dbReference type="SMART" id="SM00220">
    <property type="entry name" value="S_TKc"/>
    <property type="match status" value="1"/>
</dbReference>
<dbReference type="InterPro" id="IPR017441">
    <property type="entry name" value="Protein_kinase_ATP_BS"/>
</dbReference>
<evidence type="ECO:0000256" key="3">
    <source>
        <dbReference type="ARBA" id="ARBA00022777"/>
    </source>
</evidence>